<sequence length="560" mass="64718">MAENTSFVQFEYCPLCKTSHKRKKKHIYSKKHKEILHNILRKFENKIQTAKATLFNPEIQSLDFEMGAKFWCYFCAKEVEKHTREKFCIVQYGGLLCHIASDDHLENLLQFFWDNIVERSLKTKYILMADELEIFKKTSFLAVKKYEKSLEIKRKQMAEQIHSVEQKRHQDMIQSMQEKSETSLTRLNSRMPPPKEISTRRKPAGKKTISAYGEGLTWVQNICFDEDKGNIFTEATPPWLCVDEDDGDKKTEIGPTMQDYEKHLEREKKKRLPSTRVGAKFDHNAETSAQWLPSFGGVWNSGRRLQSQQYFGRQKKKSRELEIADARQKSAINKLNQQPWTGQNGDCLTGQSDVISTGSSMSFQTPSAGENLIFMTQPEVKPYRRKRTWTQSEQTQSSWLTNNSNYEMNTEANLNIMENTRTENSDVSSYHAEWIGSEYDKDYYVQTDSFGENGTSSREKWNFSAPGSFRFDNDNANCSKNVIEGHRQDSYSKPVSTVQYYQKHLVTGSNRSGHLFNPNAAADGFFTEQGHEESRVDLNDSAFVGRLHSVALIETPVLKR</sequence>
<evidence type="ECO:0000313" key="3">
    <source>
        <dbReference type="Proteomes" id="UP001634394"/>
    </source>
</evidence>
<comment type="caution">
    <text evidence="2">The sequence shown here is derived from an EMBL/GenBank/DDBJ whole genome shotgun (WGS) entry which is preliminary data.</text>
</comment>
<dbReference type="PANTHER" id="PTHR31198">
    <property type="entry name" value="COILED-COIL DOMAIN-CONTAINING PROTEIN 84"/>
    <property type="match status" value="1"/>
</dbReference>
<keyword evidence="3" id="KW-1185">Reference proteome</keyword>
<name>A0ABD3XMZ8_SINWO</name>
<feature type="region of interest" description="Disordered" evidence="1">
    <location>
        <begin position="181"/>
        <end position="206"/>
    </location>
</feature>
<accession>A0ABD3XMZ8</accession>
<dbReference type="AlphaFoldDB" id="A0ABD3XMZ8"/>
<dbReference type="Proteomes" id="UP001634394">
    <property type="component" value="Unassembled WGS sequence"/>
</dbReference>
<reference evidence="2 3" key="1">
    <citation type="submission" date="2024-11" db="EMBL/GenBank/DDBJ databases">
        <title>Chromosome-level genome assembly of the freshwater bivalve Anodonta woodiana.</title>
        <authorList>
            <person name="Chen X."/>
        </authorList>
    </citation>
    <scope>NUCLEOTIDE SEQUENCE [LARGE SCALE GENOMIC DNA]</scope>
    <source>
        <strain evidence="2">MN2024</strain>
        <tissue evidence="2">Gills</tissue>
    </source>
</reference>
<proteinExistence type="predicted"/>
<evidence type="ECO:0000313" key="2">
    <source>
        <dbReference type="EMBL" id="KAL3886981.1"/>
    </source>
</evidence>
<organism evidence="2 3">
    <name type="scientific">Sinanodonta woodiana</name>
    <name type="common">Chinese pond mussel</name>
    <name type="synonym">Anodonta woodiana</name>
    <dbReference type="NCBI Taxonomy" id="1069815"/>
    <lineage>
        <taxon>Eukaryota</taxon>
        <taxon>Metazoa</taxon>
        <taxon>Spiralia</taxon>
        <taxon>Lophotrochozoa</taxon>
        <taxon>Mollusca</taxon>
        <taxon>Bivalvia</taxon>
        <taxon>Autobranchia</taxon>
        <taxon>Heteroconchia</taxon>
        <taxon>Palaeoheterodonta</taxon>
        <taxon>Unionida</taxon>
        <taxon>Unionoidea</taxon>
        <taxon>Unionidae</taxon>
        <taxon>Unioninae</taxon>
        <taxon>Sinanodonta</taxon>
    </lineage>
</organism>
<dbReference type="InterPro" id="IPR028015">
    <property type="entry name" value="CCDC84-like"/>
</dbReference>
<evidence type="ECO:0000256" key="1">
    <source>
        <dbReference type="SAM" id="MobiDB-lite"/>
    </source>
</evidence>
<dbReference type="PANTHER" id="PTHR31198:SF1">
    <property type="entry name" value="CENTROSOMAL AT-AC SPLICING FACTOR"/>
    <property type="match status" value="1"/>
</dbReference>
<protein>
    <recommendedName>
        <fullName evidence="4">Coiled-coil domain-containing protein 84</fullName>
    </recommendedName>
</protein>
<dbReference type="EMBL" id="JBJQND010000002">
    <property type="protein sequence ID" value="KAL3886981.1"/>
    <property type="molecule type" value="Genomic_DNA"/>
</dbReference>
<gene>
    <name evidence="2" type="ORF">ACJMK2_026937</name>
</gene>
<dbReference type="Pfam" id="PF14968">
    <property type="entry name" value="CCDC84"/>
    <property type="match status" value="2"/>
</dbReference>
<evidence type="ECO:0008006" key="4">
    <source>
        <dbReference type="Google" id="ProtNLM"/>
    </source>
</evidence>